<dbReference type="STRING" id="252740.A0A423W8H4"/>
<dbReference type="EMBL" id="LJZO01000010">
    <property type="protein sequence ID" value="ROV99651.1"/>
    <property type="molecule type" value="Genomic_DNA"/>
</dbReference>
<gene>
    <name evidence="2" type="ORF">VSDG_03107</name>
</gene>
<feature type="region of interest" description="Disordered" evidence="1">
    <location>
        <begin position="63"/>
        <end position="104"/>
    </location>
</feature>
<proteinExistence type="predicted"/>
<feature type="compositionally biased region" description="Basic and acidic residues" evidence="1">
    <location>
        <begin position="453"/>
        <end position="468"/>
    </location>
</feature>
<evidence type="ECO:0000313" key="2">
    <source>
        <dbReference type="EMBL" id="ROV99651.1"/>
    </source>
</evidence>
<reference evidence="2 3" key="1">
    <citation type="submission" date="2015-09" db="EMBL/GenBank/DDBJ databases">
        <title>Host preference determinants of Valsa canker pathogens revealed by comparative genomics.</title>
        <authorList>
            <person name="Yin Z."/>
            <person name="Huang L."/>
        </authorList>
    </citation>
    <scope>NUCLEOTIDE SEQUENCE [LARGE SCALE GENOMIC DNA]</scope>
    <source>
        <strain evidence="2 3">YSFL</strain>
    </source>
</reference>
<comment type="caution">
    <text evidence="2">The sequence shown here is derived from an EMBL/GenBank/DDBJ whole genome shotgun (WGS) entry which is preliminary data.</text>
</comment>
<dbReference type="OrthoDB" id="5236058at2759"/>
<feature type="region of interest" description="Disordered" evidence="1">
    <location>
        <begin position="338"/>
        <end position="490"/>
    </location>
</feature>
<protein>
    <submittedName>
        <fullName evidence="2">Uncharacterized protein</fullName>
    </submittedName>
</protein>
<dbReference type="AlphaFoldDB" id="A0A423W8H4"/>
<organism evidence="2 3">
    <name type="scientific">Cytospora chrysosperma</name>
    <name type="common">Cytospora canker fungus</name>
    <name type="synonym">Sphaeria chrysosperma</name>
    <dbReference type="NCBI Taxonomy" id="252740"/>
    <lineage>
        <taxon>Eukaryota</taxon>
        <taxon>Fungi</taxon>
        <taxon>Dikarya</taxon>
        <taxon>Ascomycota</taxon>
        <taxon>Pezizomycotina</taxon>
        <taxon>Sordariomycetes</taxon>
        <taxon>Sordariomycetidae</taxon>
        <taxon>Diaporthales</taxon>
        <taxon>Cytosporaceae</taxon>
        <taxon>Cytospora</taxon>
    </lineage>
</organism>
<dbReference type="Proteomes" id="UP000284375">
    <property type="component" value="Unassembled WGS sequence"/>
</dbReference>
<name>A0A423W8H4_CYTCH</name>
<evidence type="ECO:0000313" key="3">
    <source>
        <dbReference type="Proteomes" id="UP000284375"/>
    </source>
</evidence>
<evidence type="ECO:0000256" key="1">
    <source>
        <dbReference type="SAM" id="MobiDB-lite"/>
    </source>
</evidence>
<sequence length="506" mass="56696">MAISESYRNMEGCRTWTDLLNGCLGRRSKTEGQSVELTLQINPCGRKLMVHIEDDAAKRTKALERPQAGLPRGNPPSGNASLDILEQPQRRRPSRDLVSNTETAAPVDNQVYNNAWHEMLDSLHNALRHTRYSVSGRMAMSVWGCSRGARDSLSVICPVESKEAVKIWAVSTSGRFAMTDAEPDILTFQSQASSQPRLWRIRIRWLPEQMFEAMPKVEKGLTYKENLFTGEYRTAHVNVVTLPALIDNSASAWADNLAKGISQARLEALTRDVLSILDRVIDLNFQEQGSGPLGAAESRHVLDRAFWVPFTRRYPPAAAMFALCGLGLPSCYMQPQPDTNPGKVYPEGQPRSATRTSTKDAGRSLTARKPVPPRHGQTAIPPEDPIAKPELPVQKASSKDLFSSTRLTEAGEAQVEKGCGESEIDGQLVGQSHRGARKLEGRERGRKRKRRVRWVDKDDRGKERKGSKNQENPQRGQFSVRRLLKSEERMPLPRNLFNLSKFLQRK</sequence>
<keyword evidence="3" id="KW-1185">Reference proteome</keyword>
<accession>A0A423W8H4</accession>